<dbReference type="Gene3D" id="3.30.1370.60">
    <property type="entry name" value="Hypothetical oxidoreductase yiak, domain 2"/>
    <property type="match status" value="1"/>
</dbReference>
<dbReference type="SUPFAM" id="SSF89733">
    <property type="entry name" value="L-sulfolactate dehydrogenase-like"/>
    <property type="match status" value="1"/>
</dbReference>
<dbReference type="InterPro" id="IPR003767">
    <property type="entry name" value="Malate/L-lactate_DH-like"/>
</dbReference>
<dbReference type="InterPro" id="IPR036111">
    <property type="entry name" value="Mal/L-sulfo/L-lacto_DH-like_sf"/>
</dbReference>
<reference evidence="4" key="1">
    <citation type="submission" date="2017-02" db="UniProtKB">
        <authorList>
            <consortium name="WormBaseParasite"/>
        </authorList>
    </citation>
    <scope>IDENTIFICATION</scope>
</reference>
<dbReference type="GO" id="GO:0016491">
    <property type="term" value="F:oxidoreductase activity"/>
    <property type="evidence" value="ECO:0007669"/>
    <property type="project" value="UniProtKB-KW"/>
</dbReference>
<proteinExistence type="predicted"/>
<dbReference type="OrthoDB" id="5839511at2759"/>
<reference evidence="2 3" key="2">
    <citation type="submission" date="2018-11" db="EMBL/GenBank/DDBJ databases">
        <authorList>
            <consortium name="Pathogen Informatics"/>
        </authorList>
    </citation>
    <scope>NUCLEOTIDE SEQUENCE [LARGE SCALE GENOMIC DNA]</scope>
</reference>
<name>A0A0M3J9D6_ANISI</name>
<dbReference type="PANTHER" id="PTHR11091:SF4">
    <property type="entry name" value="MALATE DEHYDROGENASE"/>
    <property type="match status" value="1"/>
</dbReference>
<dbReference type="InterPro" id="IPR043143">
    <property type="entry name" value="Mal/L-sulf/L-lact_DH-like_NADP"/>
</dbReference>
<keyword evidence="1" id="KW-0560">Oxidoreductase</keyword>
<dbReference type="AlphaFoldDB" id="A0A0M3J9D6"/>
<evidence type="ECO:0000313" key="4">
    <source>
        <dbReference type="WBParaSite" id="ASIM_0000420001-mRNA-1"/>
    </source>
</evidence>
<accession>A0A0M3J9D6</accession>
<evidence type="ECO:0000256" key="1">
    <source>
        <dbReference type="ARBA" id="ARBA00023002"/>
    </source>
</evidence>
<keyword evidence="3" id="KW-1185">Reference proteome</keyword>
<dbReference type="EMBL" id="UYRR01006689">
    <property type="protein sequence ID" value="VDK22880.1"/>
    <property type="molecule type" value="Genomic_DNA"/>
</dbReference>
<protein>
    <submittedName>
        <fullName evidence="4">Putative malate dehydrogenase (inferred by orthology to a S. mansoni protein)</fullName>
    </submittedName>
</protein>
<dbReference type="PANTHER" id="PTHR11091">
    <property type="entry name" value="OXIDOREDUCTASE-RELATED"/>
    <property type="match status" value="1"/>
</dbReference>
<gene>
    <name evidence="2" type="ORF">ASIM_LOCUS4018</name>
</gene>
<evidence type="ECO:0000313" key="2">
    <source>
        <dbReference type="EMBL" id="VDK22880.1"/>
    </source>
</evidence>
<organism evidence="4">
    <name type="scientific">Anisakis simplex</name>
    <name type="common">Herring worm</name>
    <dbReference type="NCBI Taxonomy" id="6269"/>
    <lineage>
        <taxon>Eukaryota</taxon>
        <taxon>Metazoa</taxon>
        <taxon>Ecdysozoa</taxon>
        <taxon>Nematoda</taxon>
        <taxon>Chromadorea</taxon>
        <taxon>Rhabditida</taxon>
        <taxon>Spirurina</taxon>
        <taxon>Ascaridomorpha</taxon>
        <taxon>Ascaridoidea</taxon>
        <taxon>Anisakidae</taxon>
        <taxon>Anisakis</taxon>
        <taxon>Anisakis simplex complex</taxon>
    </lineage>
</organism>
<dbReference type="Proteomes" id="UP000267096">
    <property type="component" value="Unassembled WGS sequence"/>
</dbReference>
<sequence length="88" mass="10131">MNIHHKIRFIQFGQCFVAIDPTCFAPGFHGRLQELINEMRDLKQLNDEQPVLIAGDPERAHMSMCDEVGGIVYKKTQLLHIVSILYCF</sequence>
<dbReference type="WBParaSite" id="ASIM_0000420001-mRNA-1">
    <property type="protein sequence ID" value="ASIM_0000420001-mRNA-1"/>
    <property type="gene ID" value="ASIM_0000420001"/>
</dbReference>
<evidence type="ECO:0000313" key="3">
    <source>
        <dbReference type="Proteomes" id="UP000267096"/>
    </source>
</evidence>